<reference evidence="1 2" key="1">
    <citation type="submission" date="2018-06" db="EMBL/GenBank/DDBJ databases">
        <title>Comparative genomics reveals the genomic features of Rhizophagus irregularis, R. cerebriforme, R. diaphanum and Gigaspora rosea, and their symbiotic lifestyle signature.</title>
        <authorList>
            <person name="Morin E."/>
            <person name="San Clemente H."/>
            <person name="Chen E.C.H."/>
            <person name="De La Providencia I."/>
            <person name="Hainaut M."/>
            <person name="Kuo A."/>
            <person name="Kohler A."/>
            <person name="Murat C."/>
            <person name="Tang N."/>
            <person name="Roy S."/>
            <person name="Loubradou J."/>
            <person name="Henrissat B."/>
            <person name="Grigoriev I.V."/>
            <person name="Corradi N."/>
            <person name="Roux C."/>
            <person name="Martin F.M."/>
        </authorList>
    </citation>
    <scope>NUCLEOTIDE SEQUENCE [LARGE SCALE GENOMIC DNA]</scope>
    <source>
        <strain evidence="1 2">DAOM 227022</strain>
    </source>
</reference>
<dbReference type="Proteomes" id="UP000265703">
    <property type="component" value="Unassembled WGS sequence"/>
</dbReference>
<accession>A0A397SNS1</accession>
<protein>
    <submittedName>
        <fullName evidence="1">Uncharacterized protein</fullName>
    </submittedName>
</protein>
<sequence>MVFQKVFKFFDRSCFYTPDYIYPTLDLIKNIRKNLNYLIIEFRVNAVFNFIVLKELGSILPFNLKYLKLSFEININDFKIFLNDSQNKFNKLVIKNNLFLNNSQKYFFKKIKKLVKRNKTKVIEQDILPYIEEYIIKNRRVKYLAFKEDYMRVRDLFLLKDQVKKFESYNIEVQSYDDLNINWYKYIDENY</sequence>
<comment type="caution">
    <text evidence="1">The sequence shown here is derived from an EMBL/GenBank/DDBJ whole genome shotgun (WGS) entry which is preliminary data.</text>
</comment>
<dbReference type="OrthoDB" id="2434147at2759"/>
<keyword evidence="2" id="KW-1185">Reference proteome</keyword>
<dbReference type="EMBL" id="QKYT01000293">
    <property type="protein sequence ID" value="RIA87773.1"/>
    <property type="molecule type" value="Genomic_DNA"/>
</dbReference>
<evidence type="ECO:0000313" key="1">
    <source>
        <dbReference type="EMBL" id="RIA87773.1"/>
    </source>
</evidence>
<gene>
    <name evidence="1" type="ORF">C1645_827297</name>
</gene>
<dbReference type="AlphaFoldDB" id="A0A397SNS1"/>
<evidence type="ECO:0000313" key="2">
    <source>
        <dbReference type="Proteomes" id="UP000265703"/>
    </source>
</evidence>
<organism evidence="1 2">
    <name type="scientific">Glomus cerebriforme</name>
    <dbReference type="NCBI Taxonomy" id="658196"/>
    <lineage>
        <taxon>Eukaryota</taxon>
        <taxon>Fungi</taxon>
        <taxon>Fungi incertae sedis</taxon>
        <taxon>Mucoromycota</taxon>
        <taxon>Glomeromycotina</taxon>
        <taxon>Glomeromycetes</taxon>
        <taxon>Glomerales</taxon>
        <taxon>Glomeraceae</taxon>
        <taxon>Glomus</taxon>
    </lineage>
</organism>
<name>A0A397SNS1_9GLOM</name>
<proteinExistence type="predicted"/>